<dbReference type="HOGENOM" id="CLU_030226_4_1_1"/>
<reference evidence="10" key="1">
    <citation type="submission" date="2015-04" db="UniProtKB">
        <authorList>
            <consortium name="EnsemblPlants"/>
        </authorList>
    </citation>
    <scope>IDENTIFICATION</scope>
    <source>
        <strain evidence="10">SL10</strain>
    </source>
</reference>
<dbReference type="GO" id="GO:0006071">
    <property type="term" value="P:glycerol metabolic process"/>
    <property type="evidence" value="ECO:0007669"/>
    <property type="project" value="UniProtKB-KW"/>
</dbReference>
<dbReference type="InterPro" id="IPR017946">
    <property type="entry name" value="PLC-like_Pdiesterase_TIM-brl"/>
</dbReference>
<dbReference type="STRING" id="4536.A0A0E0FTI9"/>
<dbReference type="InterPro" id="IPR038150">
    <property type="entry name" value="CRR7-like_sf"/>
</dbReference>
<dbReference type="InterPro" id="IPR021954">
    <property type="entry name" value="CRR7"/>
</dbReference>
<keyword evidence="3" id="KW-0732">Signal</keyword>
<dbReference type="EC" id="3.1.4.46" evidence="2"/>
<dbReference type="PANTHER" id="PTHR43620:SF42">
    <property type="entry name" value="GLYCEROPHOSPHODIESTER PHOSPHODIESTERASE"/>
    <property type="match status" value="1"/>
</dbReference>
<sequence length="624" mass="71042">MSQHRGGVERRIRRCAVFSIEAKLPQAFSFSPSSSSSRWCGERSGEERPRGTRDREGEGAPKQRAAACGLRSVLSIFFFCYFHIPLFPLPSKSNGIEKRPLQTFRPYNIAHRGSNGEIPEETAAAYLRAIEEGADFIETDILASKDGALICFHDVTLDATTDVASRKEFSNRRRTYEVEWFNVTGWFVVDFTLEELKTLKVNQRYPFRDQQYNGKFSIITFEEFISIALDASRTVGIYPEMKDPVFINKHVKWDGGKKFEDKFVDTLLKYGYKGQYMSENWLKQPLFIQSFAPTSLVHASKLTDSPKIFLIDDFSVRTQDTNQSYWDITSDDYLAYISNYVVGLGPWKDTVVPAAKNYTMAPTDLVARAHAHNLQVHPYTYRNENQFLHLNFHQDPYAEYDFWINSMGVDGLFTDFTGSLHRYQELVAPHAKDETANSLLVKIAQMISQYEVAETGVIRQPMPHNLSRGRMEAAAAVAAASTGELLTGKSSAPLPHKRRSRDTTLCCCAHRQQKIAAFAGTRIIFSRHVIQVVVVCAARRRRADIQSETYVLMEPGEEEEFVSKEELEGRLRGWLERWPGGELPPDLARFDTVDDAVSYLVRSVCELEIDGEVGSVQWYQVQLE</sequence>
<dbReference type="Pfam" id="PF03009">
    <property type="entry name" value="GDPD"/>
    <property type="match status" value="1"/>
</dbReference>
<proteinExistence type="inferred from homology"/>
<comment type="similarity">
    <text evidence="1">Belongs to the glycerophosphoryl diester phosphodiesterase family.</text>
</comment>
<dbReference type="FunFam" id="3.90.940.40:FF:000001">
    <property type="entry name" value="Protein CHLORORESPIRATORY REDUCTION 7 chloroplastic"/>
    <property type="match status" value="1"/>
</dbReference>
<dbReference type="Gene3D" id="3.20.20.190">
    <property type="entry name" value="Phosphatidylinositol (PI) phosphodiesterase"/>
    <property type="match status" value="1"/>
</dbReference>
<comment type="catalytic activity">
    <reaction evidence="7">
        <text>a sn-glycero-3-phosphodiester + H2O = an alcohol + sn-glycerol 3-phosphate + H(+)</text>
        <dbReference type="Rhea" id="RHEA:12969"/>
        <dbReference type="ChEBI" id="CHEBI:15377"/>
        <dbReference type="ChEBI" id="CHEBI:15378"/>
        <dbReference type="ChEBI" id="CHEBI:30879"/>
        <dbReference type="ChEBI" id="CHEBI:57597"/>
        <dbReference type="ChEBI" id="CHEBI:83408"/>
        <dbReference type="EC" id="3.1.4.46"/>
    </reaction>
</comment>
<name>A0A0E0FTI9_ORYNI</name>
<keyword evidence="4" id="KW-0319">Glycerol metabolism</keyword>
<keyword evidence="11" id="KW-1185">Reference proteome</keyword>
<dbReference type="GO" id="GO:0008889">
    <property type="term" value="F:glycerophosphodiester phosphodiesterase activity"/>
    <property type="evidence" value="ECO:0007669"/>
    <property type="project" value="UniProtKB-EC"/>
</dbReference>
<evidence type="ECO:0000313" key="11">
    <source>
        <dbReference type="Proteomes" id="UP000006591"/>
    </source>
</evidence>
<protein>
    <recommendedName>
        <fullName evidence="2">glycerophosphodiester phosphodiesterase</fullName>
        <ecNumber evidence="2">3.1.4.46</ecNumber>
    </recommendedName>
</protein>
<dbReference type="EnsemblPlants" id="ONIVA01G36280.1">
    <property type="protein sequence ID" value="ONIVA01G36280.1"/>
    <property type="gene ID" value="ONIVA01G36280"/>
</dbReference>
<evidence type="ECO:0000256" key="3">
    <source>
        <dbReference type="ARBA" id="ARBA00022729"/>
    </source>
</evidence>
<evidence type="ECO:0000256" key="1">
    <source>
        <dbReference type="ARBA" id="ARBA00007277"/>
    </source>
</evidence>
<feature type="compositionally biased region" description="Basic and acidic residues" evidence="8">
    <location>
        <begin position="40"/>
        <end position="61"/>
    </location>
</feature>
<organism evidence="10">
    <name type="scientific">Oryza nivara</name>
    <name type="common">Indian wild rice</name>
    <name type="synonym">Oryza sativa f. spontanea</name>
    <dbReference type="NCBI Taxonomy" id="4536"/>
    <lineage>
        <taxon>Eukaryota</taxon>
        <taxon>Viridiplantae</taxon>
        <taxon>Streptophyta</taxon>
        <taxon>Embryophyta</taxon>
        <taxon>Tracheophyta</taxon>
        <taxon>Spermatophyta</taxon>
        <taxon>Magnoliopsida</taxon>
        <taxon>Liliopsida</taxon>
        <taxon>Poales</taxon>
        <taxon>Poaceae</taxon>
        <taxon>BOP clade</taxon>
        <taxon>Oryzoideae</taxon>
        <taxon>Oryzeae</taxon>
        <taxon>Oryzinae</taxon>
        <taxon>Oryza</taxon>
    </lineage>
</organism>
<dbReference type="AlphaFoldDB" id="A0A0E0FTI9"/>
<evidence type="ECO:0000256" key="5">
    <source>
        <dbReference type="ARBA" id="ARBA00022801"/>
    </source>
</evidence>
<dbReference type="Gene3D" id="3.90.940.40">
    <property type="entry name" value="Protein CHLORORESPIRATORY REDUCTION 7"/>
    <property type="match status" value="1"/>
</dbReference>
<dbReference type="eggNOG" id="KOG2258">
    <property type="taxonomic scope" value="Eukaryota"/>
</dbReference>
<evidence type="ECO:0000256" key="2">
    <source>
        <dbReference type="ARBA" id="ARBA00012247"/>
    </source>
</evidence>
<feature type="domain" description="GP-PDE" evidence="9">
    <location>
        <begin position="106"/>
        <end position="424"/>
    </location>
</feature>
<dbReference type="Proteomes" id="UP000006591">
    <property type="component" value="Chromosome 1"/>
</dbReference>
<dbReference type="PROSITE" id="PS51704">
    <property type="entry name" value="GP_PDE"/>
    <property type="match status" value="1"/>
</dbReference>
<reference evidence="10" key="2">
    <citation type="submission" date="2018-04" db="EMBL/GenBank/DDBJ databases">
        <title>OnivRS2 (Oryza nivara Reference Sequence Version 2).</title>
        <authorList>
            <person name="Zhang J."/>
            <person name="Kudrna D."/>
            <person name="Lee S."/>
            <person name="Talag J."/>
            <person name="Rajasekar S."/>
            <person name="Welchert J."/>
            <person name="Hsing Y.-I."/>
            <person name="Wing R.A."/>
        </authorList>
    </citation>
    <scope>NUCLEOTIDE SEQUENCE [LARGE SCALE GENOMIC DNA]</scope>
</reference>
<evidence type="ECO:0000259" key="9">
    <source>
        <dbReference type="PROSITE" id="PS51704"/>
    </source>
</evidence>
<evidence type="ECO:0000256" key="8">
    <source>
        <dbReference type="SAM" id="MobiDB-lite"/>
    </source>
</evidence>
<evidence type="ECO:0000313" key="10">
    <source>
        <dbReference type="EnsemblPlants" id="ONIVA01G36280.1"/>
    </source>
</evidence>
<feature type="region of interest" description="Disordered" evidence="8">
    <location>
        <begin position="29"/>
        <end position="62"/>
    </location>
</feature>
<dbReference type="CDD" id="cd08602">
    <property type="entry name" value="GDPD_ScGlpQ1_like"/>
    <property type="match status" value="1"/>
</dbReference>
<keyword evidence="6" id="KW-0325">Glycoprotein</keyword>
<keyword evidence="5" id="KW-0378">Hydrolase</keyword>
<dbReference type="FunFam" id="3.20.20.190:FF:000023">
    <property type="entry name" value="Glycerophosphodiester phosphodiesterase GDPD5"/>
    <property type="match status" value="1"/>
</dbReference>
<evidence type="ECO:0000256" key="6">
    <source>
        <dbReference type="ARBA" id="ARBA00023180"/>
    </source>
</evidence>
<dbReference type="Pfam" id="PF12095">
    <property type="entry name" value="CRR7"/>
    <property type="match status" value="1"/>
</dbReference>
<dbReference type="PANTHER" id="PTHR43620">
    <property type="entry name" value="GLYCEROPHOSPHORYL DIESTER PHOSPHODIESTERASE"/>
    <property type="match status" value="1"/>
</dbReference>
<dbReference type="Gramene" id="ONIVA01G36280.1">
    <property type="protein sequence ID" value="ONIVA01G36280.1"/>
    <property type="gene ID" value="ONIVA01G36280"/>
</dbReference>
<dbReference type="InterPro" id="IPR030395">
    <property type="entry name" value="GP_PDE_dom"/>
</dbReference>
<evidence type="ECO:0000256" key="4">
    <source>
        <dbReference type="ARBA" id="ARBA00022798"/>
    </source>
</evidence>
<dbReference type="GO" id="GO:0006629">
    <property type="term" value="P:lipid metabolic process"/>
    <property type="evidence" value="ECO:0007669"/>
    <property type="project" value="InterPro"/>
</dbReference>
<accession>A0A0E0FTI9</accession>
<dbReference type="SUPFAM" id="SSF51695">
    <property type="entry name" value="PLC-like phosphodiesterases"/>
    <property type="match status" value="1"/>
</dbReference>
<evidence type="ECO:0000256" key="7">
    <source>
        <dbReference type="ARBA" id="ARBA00047512"/>
    </source>
</evidence>